<feature type="transmembrane region" description="Helical" evidence="8">
    <location>
        <begin position="380"/>
        <end position="399"/>
    </location>
</feature>
<dbReference type="EMBL" id="PDJE01000001">
    <property type="protein sequence ID" value="PFG31659.1"/>
    <property type="molecule type" value="Genomic_DNA"/>
</dbReference>
<feature type="transmembrane region" description="Helical" evidence="8">
    <location>
        <begin position="85"/>
        <end position="106"/>
    </location>
</feature>
<dbReference type="Pfam" id="PF07690">
    <property type="entry name" value="MFS_1"/>
    <property type="match status" value="1"/>
</dbReference>
<feature type="transmembrane region" description="Helical" evidence="8">
    <location>
        <begin position="263"/>
        <end position="285"/>
    </location>
</feature>
<keyword evidence="7 8" id="KW-0472">Membrane</keyword>
<comment type="similarity">
    <text evidence="2">Belongs to the major facilitator superfamily.</text>
</comment>
<feature type="transmembrane region" description="Helical" evidence="8">
    <location>
        <begin position="112"/>
        <end position="134"/>
    </location>
</feature>
<dbReference type="InterPro" id="IPR011701">
    <property type="entry name" value="MFS"/>
</dbReference>
<keyword evidence="6 8" id="KW-1133">Transmembrane helix</keyword>
<feature type="transmembrane region" description="Helical" evidence="8">
    <location>
        <begin position="227"/>
        <end position="248"/>
    </location>
</feature>
<dbReference type="GO" id="GO:0005886">
    <property type="term" value="C:plasma membrane"/>
    <property type="evidence" value="ECO:0007669"/>
    <property type="project" value="UniProtKB-SubCell"/>
</dbReference>
<feature type="transmembrane region" description="Helical" evidence="8">
    <location>
        <begin position="170"/>
        <end position="195"/>
    </location>
</feature>
<dbReference type="InterPro" id="IPR036259">
    <property type="entry name" value="MFS_trans_sf"/>
</dbReference>
<dbReference type="PANTHER" id="PTHR43271">
    <property type="entry name" value="BLL2771 PROTEIN"/>
    <property type="match status" value="1"/>
</dbReference>
<evidence type="ECO:0000313" key="11">
    <source>
        <dbReference type="Proteomes" id="UP000221369"/>
    </source>
</evidence>
<proteinExistence type="inferred from homology"/>
<comment type="subcellular location">
    <subcellularLocation>
        <location evidence="1">Cell membrane</location>
        <topology evidence="1">Multi-pass membrane protein</topology>
    </subcellularLocation>
</comment>
<dbReference type="GO" id="GO:0022857">
    <property type="term" value="F:transmembrane transporter activity"/>
    <property type="evidence" value="ECO:0007669"/>
    <property type="project" value="InterPro"/>
</dbReference>
<gene>
    <name evidence="10" type="ORF">ATJ78_2637</name>
</gene>
<sequence length="402" mass="41454">MMSEPEAWRGRVRGTPAYRRVLFGLFLAGVATFAQLYAPQAVLPLIAHDLGVSEATSALIISAATLGLAIGVLPWSLVADRVGRVRAMIAAVCGATLVGFAVPFAPTLELMLAGRFVEGLLIGGVPAVAIAYLAEEIVPEHATRAAGTYIAGTTIGGLSGRIISGPVAEVLTWQAGIIVVAALCALCAVGFAVLTPQPRGFVPPRLRTQKASSVSVRIRAAISDPRLLALYAQAFLLMGGFVAVYNFLGFRLMSEPFSLPPTIVSLIFLAYLGGTWSSSWAGALAARFGRRAVLVAGVLVMVAGVAATMSEQLVLVLAGLIVMTAGFFAAHSIASGWTGAVATVGRAQASSLYNLSYYAGSSVFGWLGGIFLAGGGWMGTAIMVIALAAVAVIVAAGMLREN</sequence>
<keyword evidence="4" id="KW-1003">Cell membrane</keyword>
<dbReference type="AlphaFoldDB" id="A0A2A9E0E3"/>
<evidence type="ECO:0000313" key="10">
    <source>
        <dbReference type="EMBL" id="PFG31659.1"/>
    </source>
</evidence>
<evidence type="ECO:0000256" key="5">
    <source>
        <dbReference type="ARBA" id="ARBA00022692"/>
    </source>
</evidence>
<reference evidence="10 11" key="1">
    <citation type="submission" date="2017-10" db="EMBL/GenBank/DDBJ databases">
        <title>Sequencing the genomes of 1000 actinobacteria strains.</title>
        <authorList>
            <person name="Klenk H.-P."/>
        </authorList>
    </citation>
    <scope>NUCLEOTIDE SEQUENCE [LARGE SCALE GENOMIC DNA]</scope>
    <source>
        <strain evidence="10 11">DSM 21798</strain>
    </source>
</reference>
<comment type="caution">
    <text evidence="10">The sequence shown here is derived from an EMBL/GenBank/DDBJ whole genome shotgun (WGS) entry which is preliminary data.</text>
</comment>
<feature type="transmembrane region" description="Helical" evidence="8">
    <location>
        <begin position="58"/>
        <end position="78"/>
    </location>
</feature>
<protein>
    <submittedName>
        <fullName evidence="10">Putative MFS family arabinose efflux permease</fullName>
    </submittedName>
</protein>
<evidence type="ECO:0000256" key="6">
    <source>
        <dbReference type="ARBA" id="ARBA00022989"/>
    </source>
</evidence>
<feature type="transmembrane region" description="Helical" evidence="8">
    <location>
        <begin position="315"/>
        <end position="334"/>
    </location>
</feature>
<dbReference type="PANTHER" id="PTHR43271:SF1">
    <property type="entry name" value="INNER MEMBRANE TRANSPORT PROTEIN YNFM"/>
    <property type="match status" value="1"/>
</dbReference>
<feature type="transmembrane region" description="Helical" evidence="8">
    <location>
        <begin position="21"/>
        <end position="38"/>
    </location>
</feature>
<evidence type="ECO:0000256" key="4">
    <source>
        <dbReference type="ARBA" id="ARBA00022475"/>
    </source>
</evidence>
<dbReference type="SUPFAM" id="SSF103473">
    <property type="entry name" value="MFS general substrate transporter"/>
    <property type="match status" value="1"/>
</dbReference>
<accession>A0A2A9E0E3</accession>
<keyword evidence="5 8" id="KW-0812">Transmembrane</keyword>
<feature type="transmembrane region" description="Helical" evidence="8">
    <location>
        <begin position="355"/>
        <end position="374"/>
    </location>
</feature>
<dbReference type="PROSITE" id="PS50850">
    <property type="entry name" value="MFS"/>
    <property type="match status" value="1"/>
</dbReference>
<feature type="transmembrane region" description="Helical" evidence="8">
    <location>
        <begin position="146"/>
        <end position="164"/>
    </location>
</feature>
<evidence type="ECO:0000259" key="9">
    <source>
        <dbReference type="PROSITE" id="PS50850"/>
    </source>
</evidence>
<dbReference type="InterPro" id="IPR020846">
    <property type="entry name" value="MFS_dom"/>
</dbReference>
<evidence type="ECO:0000256" key="7">
    <source>
        <dbReference type="ARBA" id="ARBA00023136"/>
    </source>
</evidence>
<keyword evidence="3" id="KW-0813">Transport</keyword>
<evidence type="ECO:0000256" key="3">
    <source>
        <dbReference type="ARBA" id="ARBA00022448"/>
    </source>
</evidence>
<dbReference type="CDD" id="cd17324">
    <property type="entry name" value="MFS_NepI_like"/>
    <property type="match status" value="1"/>
</dbReference>
<evidence type="ECO:0000256" key="2">
    <source>
        <dbReference type="ARBA" id="ARBA00008335"/>
    </source>
</evidence>
<keyword evidence="11" id="KW-1185">Reference proteome</keyword>
<dbReference type="RefSeq" id="WP_098408644.1">
    <property type="nucleotide sequence ID" value="NZ_PDJE01000001.1"/>
</dbReference>
<name>A0A2A9E0E3_9MICO</name>
<organism evidence="10 11">
    <name type="scientific">Paramicrobacterium agarici</name>
    <dbReference type="NCBI Taxonomy" id="630514"/>
    <lineage>
        <taxon>Bacteria</taxon>
        <taxon>Bacillati</taxon>
        <taxon>Actinomycetota</taxon>
        <taxon>Actinomycetes</taxon>
        <taxon>Micrococcales</taxon>
        <taxon>Microbacteriaceae</taxon>
        <taxon>Paramicrobacterium</taxon>
    </lineage>
</organism>
<evidence type="ECO:0000256" key="8">
    <source>
        <dbReference type="SAM" id="Phobius"/>
    </source>
</evidence>
<evidence type="ECO:0000256" key="1">
    <source>
        <dbReference type="ARBA" id="ARBA00004651"/>
    </source>
</evidence>
<feature type="domain" description="Major facilitator superfamily (MFS) profile" evidence="9">
    <location>
        <begin position="17"/>
        <end position="402"/>
    </location>
</feature>
<dbReference type="Gene3D" id="1.20.1250.20">
    <property type="entry name" value="MFS general substrate transporter like domains"/>
    <property type="match status" value="1"/>
</dbReference>
<feature type="transmembrane region" description="Helical" evidence="8">
    <location>
        <begin position="292"/>
        <end position="309"/>
    </location>
</feature>
<dbReference type="Proteomes" id="UP000221369">
    <property type="component" value="Unassembled WGS sequence"/>
</dbReference>